<name>A0AAD9GTE5_9STRA</name>
<gene>
    <name evidence="1" type="ORF">P3T76_004023</name>
</gene>
<accession>A0AAD9GTE5</accession>
<dbReference type="EMBL" id="JASMQC010000006">
    <property type="protein sequence ID" value="KAK1944111.1"/>
    <property type="molecule type" value="Genomic_DNA"/>
</dbReference>
<protein>
    <submittedName>
        <fullName evidence="1">Uncharacterized protein</fullName>
    </submittedName>
</protein>
<evidence type="ECO:0000313" key="2">
    <source>
        <dbReference type="Proteomes" id="UP001259832"/>
    </source>
</evidence>
<comment type="caution">
    <text evidence="1">The sequence shown here is derived from an EMBL/GenBank/DDBJ whole genome shotgun (WGS) entry which is preliminary data.</text>
</comment>
<dbReference type="Proteomes" id="UP001259832">
    <property type="component" value="Unassembled WGS sequence"/>
</dbReference>
<organism evidence="1 2">
    <name type="scientific">Phytophthora citrophthora</name>
    <dbReference type="NCBI Taxonomy" id="4793"/>
    <lineage>
        <taxon>Eukaryota</taxon>
        <taxon>Sar</taxon>
        <taxon>Stramenopiles</taxon>
        <taxon>Oomycota</taxon>
        <taxon>Peronosporomycetes</taxon>
        <taxon>Peronosporales</taxon>
        <taxon>Peronosporaceae</taxon>
        <taxon>Phytophthora</taxon>
    </lineage>
</organism>
<keyword evidence="2" id="KW-1185">Reference proteome</keyword>
<reference evidence="1" key="1">
    <citation type="submission" date="2023-08" db="EMBL/GenBank/DDBJ databases">
        <title>Reference Genome Resource for the Citrus Pathogen Phytophthora citrophthora.</title>
        <authorList>
            <person name="Moller H."/>
            <person name="Coetzee B."/>
            <person name="Rose L.J."/>
            <person name="Van Niekerk J.M."/>
        </authorList>
    </citation>
    <scope>NUCLEOTIDE SEQUENCE</scope>
    <source>
        <strain evidence="1">STE-U-9442</strain>
    </source>
</reference>
<evidence type="ECO:0000313" key="1">
    <source>
        <dbReference type="EMBL" id="KAK1944111.1"/>
    </source>
</evidence>
<proteinExistence type="predicted"/>
<sequence length="149" mass="16664">MTEELLDLNNQEVSFASSIAYIKMTLVKGVQEAIVAYELAGQASLPAVVAGSLEDFLAPGGLPKGLEELKQLHTKLKSQLYQAFRQTHADNQHFWGAMLDPTPIIQMPMPMPENFPNGCVSPVKIWIEQSAMVWQNHREDIREIRCQSA</sequence>
<dbReference type="AlphaFoldDB" id="A0AAD9GTE5"/>